<dbReference type="EMBL" id="CP012109">
    <property type="protein sequence ID" value="AKQ64092.1"/>
    <property type="molecule type" value="Genomic_DNA"/>
</dbReference>
<dbReference type="Proteomes" id="UP000009026">
    <property type="component" value="Chromosome"/>
</dbReference>
<keyword evidence="2" id="KW-1185">Reference proteome</keyword>
<dbReference type="AlphaFoldDB" id="A0A0H4X8D6"/>
<reference evidence="1 2" key="1">
    <citation type="journal article" date="2016" name="PLoS ONE">
        <title>Complete Genome Sequence and Comparative Genomics of a Novel Myxobacterium Myxococcus hansupus.</title>
        <authorList>
            <person name="Sharma G."/>
            <person name="Narwani T."/>
            <person name="Subramanian S."/>
        </authorList>
    </citation>
    <scope>NUCLEOTIDE SEQUENCE [LARGE SCALE GENOMIC DNA]</scope>
    <source>
        <strain evidence="2">mixupus</strain>
    </source>
</reference>
<dbReference type="KEGG" id="mym:A176_001004"/>
<proteinExistence type="predicted"/>
<evidence type="ECO:0000313" key="1">
    <source>
        <dbReference type="EMBL" id="AKQ64092.1"/>
    </source>
</evidence>
<dbReference type="PATRIC" id="fig|1297742.4.peg.1019"/>
<gene>
    <name evidence="1" type="ORF">A176_001004</name>
</gene>
<name>A0A0H4X8D6_9BACT</name>
<sequence>MLSPGAQVNHNHLLHARGAWLHVVRDDGVHRFDGERWSPIPSPTLSA</sequence>
<organism evidence="1 2">
    <name type="scientific">Pseudomyxococcus hansupus</name>
    <dbReference type="NCBI Taxonomy" id="1297742"/>
    <lineage>
        <taxon>Bacteria</taxon>
        <taxon>Pseudomonadati</taxon>
        <taxon>Myxococcota</taxon>
        <taxon>Myxococcia</taxon>
        <taxon>Myxococcales</taxon>
        <taxon>Cystobacterineae</taxon>
        <taxon>Myxococcaceae</taxon>
        <taxon>Pseudomyxococcus</taxon>
    </lineage>
</organism>
<evidence type="ECO:0000313" key="2">
    <source>
        <dbReference type="Proteomes" id="UP000009026"/>
    </source>
</evidence>
<protein>
    <submittedName>
        <fullName evidence="1">Uncharacterized protein</fullName>
    </submittedName>
</protein>
<accession>A0A0H4X8D6</accession>